<organism evidence="1 2">
    <name type="scientific">Cladorrhinum samala</name>
    <dbReference type="NCBI Taxonomy" id="585594"/>
    <lineage>
        <taxon>Eukaryota</taxon>
        <taxon>Fungi</taxon>
        <taxon>Dikarya</taxon>
        <taxon>Ascomycota</taxon>
        <taxon>Pezizomycotina</taxon>
        <taxon>Sordariomycetes</taxon>
        <taxon>Sordariomycetidae</taxon>
        <taxon>Sordariales</taxon>
        <taxon>Podosporaceae</taxon>
        <taxon>Cladorrhinum</taxon>
    </lineage>
</organism>
<sequence length="86" mass="9665">MCKGKLTTFFCPVGWRQRSTDCPYFVIMNSRASVKPYMGIFAPTSFECCGNHTGDCNECLELYTVPGNLKCVIAELVECDFCTERS</sequence>
<gene>
    <name evidence="1" type="ORF">QBC42DRAFT_149124</name>
</gene>
<comment type="caution">
    <text evidence="1">The sequence shown here is derived from an EMBL/GenBank/DDBJ whole genome shotgun (WGS) entry which is preliminary data.</text>
</comment>
<dbReference type="EMBL" id="MU865073">
    <property type="protein sequence ID" value="KAK4458322.1"/>
    <property type="molecule type" value="Genomic_DNA"/>
</dbReference>
<reference evidence="1" key="1">
    <citation type="journal article" date="2023" name="Mol. Phylogenet. Evol.">
        <title>Genome-scale phylogeny and comparative genomics of the fungal order Sordariales.</title>
        <authorList>
            <person name="Hensen N."/>
            <person name="Bonometti L."/>
            <person name="Westerberg I."/>
            <person name="Brannstrom I.O."/>
            <person name="Guillou S."/>
            <person name="Cros-Aarteil S."/>
            <person name="Calhoun S."/>
            <person name="Haridas S."/>
            <person name="Kuo A."/>
            <person name="Mondo S."/>
            <person name="Pangilinan J."/>
            <person name="Riley R."/>
            <person name="LaButti K."/>
            <person name="Andreopoulos B."/>
            <person name="Lipzen A."/>
            <person name="Chen C."/>
            <person name="Yan M."/>
            <person name="Daum C."/>
            <person name="Ng V."/>
            <person name="Clum A."/>
            <person name="Steindorff A."/>
            <person name="Ohm R.A."/>
            <person name="Martin F."/>
            <person name="Silar P."/>
            <person name="Natvig D.O."/>
            <person name="Lalanne C."/>
            <person name="Gautier V."/>
            <person name="Ament-Velasquez S.L."/>
            <person name="Kruys A."/>
            <person name="Hutchinson M.I."/>
            <person name="Powell A.J."/>
            <person name="Barry K."/>
            <person name="Miller A.N."/>
            <person name="Grigoriev I.V."/>
            <person name="Debuchy R."/>
            <person name="Gladieux P."/>
            <person name="Hiltunen Thoren M."/>
            <person name="Johannesson H."/>
        </authorList>
    </citation>
    <scope>NUCLEOTIDE SEQUENCE</scope>
    <source>
        <strain evidence="1">PSN324</strain>
    </source>
</reference>
<protein>
    <submittedName>
        <fullName evidence="1">Uncharacterized protein</fullName>
    </submittedName>
</protein>
<dbReference type="Proteomes" id="UP001321749">
    <property type="component" value="Unassembled WGS sequence"/>
</dbReference>
<evidence type="ECO:0000313" key="1">
    <source>
        <dbReference type="EMBL" id="KAK4458322.1"/>
    </source>
</evidence>
<evidence type="ECO:0000313" key="2">
    <source>
        <dbReference type="Proteomes" id="UP001321749"/>
    </source>
</evidence>
<feature type="non-terminal residue" evidence="1">
    <location>
        <position position="86"/>
    </location>
</feature>
<keyword evidence="2" id="KW-1185">Reference proteome</keyword>
<reference evidence="1" key="2">
    <citation type="submission" date="2023-06" db="EMBL/GenBank/DDBJ databases">
        <authorList>
            <consortium name="Lawrence Berkeley National Laboratory"/>
            <person name="Mondo S.J."/>
            <person name="Hensen N."/>
            <person name="Bonometti L."/>
            <person name="Westerberg I."/>
            <person name="Brannstrom I.O."/>
            <person name="Guillou S."/>
            <person name="Cros-Aarteil S."/>
            <person name="Calhoun S."/>
            <person name="Haridas S."/>
            <person name="Kuo A."/>
            <person name="Pangilinan J."/>
            <person name="Riley R."/>
            <person name="Labutti K."/>
            <person name="Andreopoulos B."/>
            <person name="Lipzen A."/>
            <person name="Chen C."/>
            <person name="Yanf M."/>
            <person name="Daum C."/>
            <person name="Ng V."/>
            <person name="Clum A."/>
            <person name="Steindorff A."/>
            <person name="Ohm R."/>
            <person name="Martin F."/>
            <person name="Silar P."/>
            <person name="Natvig D."/>
            <person name="Lalanne C."/>
            <person name="Gautier V."/>
            <person name="Ament-Velasquez S.L."/>
            <person name="Kruys A."/>
            <person name="Hutchinson M.I."/>
            <person name="Powell A.J."/>
            <person name="Barry K."/>
            <person name="Miller A.N."/>
            <person name="Grigoriev I.V."/>
            <person name="Debuchy R."/>
            <person name="Gladieux P."/>
            <person name="Thoren M.H."/>
            <person name="Johannesson H."/>
        </authorList>
    </citation>
    <scope>NUCLEOTIDE SEQUENCE</scope>
    <source>
        <strain evidence="1">PSN324</strain>
    </source>
</reference>
<accession>A0AAV9HCM5</accession>
<dbReference type="AlphaFoldDB" id="A0AAV9HCM5"/>
<name>A0AAV9HCM5_9PEZI</name>
<proteinExistence type="predicted"/>